<evidence type="ECO:0000313" key="3">
    <source>
        <dbReference type="Proteomes" id="UP000235145"/>
    </source>
</evidence>
<accession>A0A9R1UR03</accession>
<keyword evidence="3" id="KW-1185">Reference proteome</keyword>
<protein>
    <submittedName>
        <fullName evidence="2">Uncharacterized protein</fullName>
    </submittedName>
</protein>
<dbReference type="Gramene" id="rna-gnl|WGS:NBSK|LSAT_8X141460_mrna">
    <property type="protein sequence ID" value="cds-PLY67321.1"/>
    <property type="gene ID" value="gene-LSAT_8X141460"/>
</dbReference>
<gene>
    <name evidence="2" type="ORF">LSAT_V11C800446130</name>
</gene>
<feature type="region of interest" description="Disordered" evidence="1">
    <location>
        <begin position="103"/>
        <end position="146"/>
    </location>
</feature>
<dbReference type="OrthoDB" id="1936793at2759"/>
<feature type="region of interest" description="Disordered" evidence="1">
    <location>
        <begin position="45"/>
        <end position="73"/>
    </location>
</feature>
<feature type="compositionally biased region" description="Acidic residues" evidence="1">
    <location>
        <begin position="128"/>
        <end position="146"/>
    </location>
</feature>
<proteinExistence type="predicted"/>
<comment type="caution">
    <text evidence="2">The sequence shown here is derived from an EMBL/GenBank/DDBJ whole genome shotgun (WGS) entry which is preliminary data.</text>
</comment>
<evidence type="ECO:0000256" key="1">
    <source>
        <dbReference type="SAM" id="MobiDB-lite"/>
    </source>
</evidence>
<dbReference type="Proteomes" id="UP000235145">
    <property type="component" value="Unassembled WGS sequence"/>
</dbReference>
<name>A0A9R1UR03_LACSA</name>
<organism evidence="2 3">
    <name type="scientific">Lactuca sativa</name>
    <name type="common">Garden lettuce</name>
    <dbReference type="NCBI Taxonomy" id="4236"/>
    <lineage>
        <taxon>Eukaryota</taxon>
        <taxon>Viridiplantae</taxon>
        <taxon>Streptophyta</taxon>
        <taxon>Embryophyta</taxon>
        <taxon>Tracheophyta</taxon>
        <taxon>Spermatophyta</taxon>
        <taxon>Magnoliopsida</taxon>
        <taxon>eudicotyledons</taxon>
        <taxon>Gunneridae</taxon>
        <taxon>Pentapetalae</taxon>
        <taxon>asterids</taxon>
        <taxon>campanulids</taxon>
        <taxon>Asterales</taxon>
        <taxon>Asteraceae</taxon>
        <taxon>Cichorioideae</taxon>
        <taxon>Cichorieae</taxon>
        <taxon>Lactucinae</taxon>
        <taxon>Lactuca</taxon>
    </lineage>
</organism>
<reference evidence="2 3" key="1">
    <citation type="journal article" date="2017" name="Nat. Commun.">
        <title>Genome assembly with in vitro proximity ligation data and whole-genome triplication in lettuce.</title>
        <authorList>
            <person name="Reyes-Chin-Wo S."/>
            <person name="Wang Z."/>
            <person name="Yang X."/>
            <person name="Kozik A."/>
            <person name="Arikit S."/>
            <person name="Song C."/>
            <person name="Xia L."/>
            <person name="Froenicke L."/>
            <person name="Lavelle D.O."/>
            <person name="Truco M.J."/>
            <person name="Xia R."/>
            <person name="Zhu S."/>
            <person name="Xu C."/>
            <person name="Xu H."/>
            <person name="Xu X."/>
            <person name="Cox K."/>
            <person name="Korf I."/>
            <person name="Meyers B.C."/>
            <person name="Michelmore R.W."/>
        </authorList>
    </citation>
    <scope>NUCLEOTIDE SEQUENCE [LARGE SCALE GENOMIC DNA]</scope>
    <source>
        <strain evidence="3">cv. Salinas</strain>
        <tissue evidence="2">Seedlings</tissue>
    </source>
</reference>
<dbReference type="AlphaFoldDB" id="A0A9R1UR03"/>
<sequence>MQKIFLMRGLDSLYAKSSSFSAHNPRYKTPSLVSFAFHNLYTSKSESSYETPNSHHPENETQDENPVDVEDVSSADLKTQIDKFYKGDVEAIPAIFESILKRKLSGKHEESDDELMNEFRHDQTNEVSNEEMDSDSYSDTDSDSDE</sequence>
<feature type="compositionally biased region" description="Acidic residues" evidence="1">
    <location>
        <begin position="60"/>
        <end position="73"/>
    </location>
</feature>
<evidence type="ECO:0000313" key="2">
    <source>
        <dbReference type="EMBL" id="KAJ0192397.1"/>
    </source>
</evidence>
<dbReference type="EMBL" id="NBSK02000008">
    <property type="protein sequence ID" value="KAJ0192397.1"/>
    <property type="molecule type" value="Genomic_DNA"/>
</dbReference>